<dbReference type="PROSITE" id="PS50297">
    <property type="entry name" value="ANK_REP_REGION"/>
    <property type="match status" value="1"/>
</dbReference>
<protein>
    <recommendedName>
        <fullName evidence="4">ADP ribosyltransferase domain-containing protein</fullName>
    </recommendedName>
</protein>
<dbReference type="PROSITE" id="PS50088">
    <property type="entry name" value="ANK_REPEAT"/>
    <property type="match status" value="1"/>
</dbReference>
<gene>
    <name evidence="6" type="ORF">JBS370_LOCUS22288</name>
    <name evidence="5" type="ORF">ZHD862_LOCUS33988</name>
</gene>
<sequence length="342" mass="38695">MAAATNSSELFRACRDGDVTTVERLLPLTSTDILNRLEPNGSSCLHVACANDHLEIVRLLLDYGSSRQIRDNNGHIPLDLVKTKEITELFPRPDAAAAERYGVNPTNQIEWLLGQDYAEALTRAIAWGCVKDRGIKKTVKKIKKAGILNNDESKESKLVKFYLNEAIEKNDPTFFLKIYTIEGPFFSNFNRYMTEGSRKQVYKKLCGKWSGYYTGAIMNNPALKCYRFSGITYRGMQITLKDFEKYKVGVALTNKAFQSTSKLRKIALHFAHREQPRLECVRIIIVYLIVDPKSGLDISSISEYPDEEEVLMVPGTCFKVIHVDKSGPVCEAHLRQLVPTDE</sequence>
<dbReference type="Pfam" id="PF12796">
    <property type="entry name" value="Ank_2"/>
    <property type="match status" value="1"/>
</dbReference>
<accession>A0A815MBE8</accession>
<evidence type="ECO:0000256" key="2">
    <source>
        <dbReference type="ARBA" id="ARBA00023043"/>
    </source>
</evidence>
<dbReference type="Pfam" id="PF03496">
    <property type="entry name" value="ADPrib_exo_Tox"/>
    <property type="match status" value="1"/>
</dbReference>
<feature type="domain" description="ADP ribosyltransferase" evidence="4">
    <location>
        <begin position="225"/>
        <end position="324"/>
    </location>
</feature>
<dbReference type="PANTHER" id="PTHR24171:SF8">
    <property type="entry name" value="BRCA1-ASSOCIATED RING DOMAIN PROTEIN 1"/>
    <property type="match status" value="1"/>
</dbReference>
<evidence type="ECO:0000256" key="3">
    <source>
        <dbReference type="PROSITE-ProRule" id="PRU00023"/>
    </source>
</evidence>
<dbReference type="PROSITE" id="PS51996">
    <property type="entry name" value="TR_MART"/>
    <property type="match status" value="1"/>
</dbReference>
<keyword evidence="1" id="KW-0677">Repeat</keyword>
<dbReference type="GO" id="GO:0004842">
    <property type="term" value="F:ubiquitin-protein transferase activity"/>
    <property type="evidence" value="ECO:0007669"/>
    <property type="project" value="TreeGrafter"/>
</dbReference>
<dbReference type="SUPFAM" id="SSF48403">
    <property type="entry name" value="Ankyrin repeat"/>
    <property type="match status" value="1"/>
</dbReference>
<dbReference type="SUPFAM" id="SSF56399">
    <property type="entry name" value="ADP-ribosylation"/>
    <property type="match status" value="1"/>
</dbReference>
<dbReference type="Gene3D" id="1.25.40.20">
    <property type="entry name" value="Ankyrin repeat-containing domain"/>
    <property type="match status" value="1"/>
</dbReference>
<name>A0A815MBE8_9BILA</name>
<feature type="repeat" description="ANK" evidence="3">
    <location>
        <begin position="40"/>
        <end position="72"/>
    </location>
</feature>
<dbReference type="GO" id="GO:0085020">
    <property type="term" value="P:protein K6-linked ubiquitination"/>
    <property type="evidence" value="ECO:0007669"/>
    <property type="project" value="TreeGrafter"/>
</dbReference>
<evidence type="ECO:0000313" key="7">
    <source>
        <dbReference type="Proteomes" id="UP000663864"/>
    </source>
</evidence>
<dbReference type="Proteomes" id="UP000663864">
    <property type="component" value="Unassembled WGS sequence"/>
</dbReference>
<dbReference type="InterPro" id="IPR036770">
    <property type="entry name" value="Ankyrin_rpt-contain_sf"/>
</dbReference>
<dbReference type="AlphaFoldDB" id="A0A815MBE8"/>
<reference evidence="5" key="1">
    <citation type="submission" date="2021-02" db="EMBL/GenBank/DDBJ databases">
        <authorList>
            <person name="Nowell W R."/>
        </authorList>
    </citation>
    <scope>NUCLEOTIDE SEQUENCE</scope>
</reference>
<evidence type="ECO:0000259" key="4">
    <source>
        <dbReference type="Pfam" id="PF03496"/>
    </source>
</evidence>
<dbReference type="GO" id="GO:0005576">
    <property type="term" value="C:extracellular region"/>
    <property type="evidence" value="ECO:0007669"/>
    <property type="project" value="InterPro"/>
</dbReference>
<evidence type="ECO:0000256" key="1">
    <source>
        <dbReference type="ARBA" id="ARBA00022737"/>
    </source>
</evidence>
<dbReference type="InterPro" id="IPR002110">
    <property type="entry name" value="Ankyrin_rpt"/>
</dbReference>
<dbReference type="GO" id="GO:0031436">
    <property type="term" value="C:BRCA1-BARD1 complex"/>
    <property type="evidence" value="ECO:0007669"/>
    <property type="project" value="TreeGrafter"/>
</dbReference>
<dbReference type="InterPro" id="IPR003540">
    <property type="entry name" value="ADP-ribosyltransferase"/>
</dbReference>
<dbReference type="PANTHER" id="PTHR24171">
    <property type="entry name" value="ANKYRIN REPEAT DOMAIN-CONTAINING PROTEIN 39-RELATED"/>
    <property type="match status" value="1"/>
</dbReference>
<keyword evidence="2 3" id="KW-0040">ANK repeat</keyword>
<dbReference type="SMART" id="SM00248">
    <property type="entry name" value="ANK"/>
    <property type="match status" value="2"/>
</dbReference>
<dbReference type="EMBL" id="CAJNOT010004216">
    <property type="protein sequence ID" value="CAF1421852.1"/>
    <property type="molecule type" value="Genomic_DNA"/>
</dbReference>
<proteinExistence type="predicted"/>
<organism evidence="5 7">
    <name type="scientific">Rotaria sordida</name>
    <dbReference type="NCBI Taxonomy" id="392033"/>
    <lineage>
        <taxon>Eukaryota</taxon>
        <taxon>Metazoa</taxon>
        <taxon>Spiralia</taxon>
        <taxon>Gnathifera</taxon>
        <taxon>Rotifera</taxon>
        <taxon>Eurotatoria</taxon>
        <taxon>Bdelloidea</taxon>
        <taxon>Philodinida</taxon>
        <taxon>Philodinidae</taxon>
        <taxon>Rotaria</taxon>
    </lineage>
</organism>
<evidence type="ECO:0000313" key="6">
    <source>
        <dbReference type="EMBL" id="CAF3927837.1"/>
    </source>
</evidence>
<dbReference type="Gene3D" id="3.90.176.10">
    <property type="entry name" value="Toxin ADP-ribosyltransferase, Chain A, domain 1"/>
    <property type="match status" value="1"/>
</dbReference>
<dbReference type="Proteomes" id="UP000663836">
    <property type="component" value="Unassembled WGS sequence"/>
</dbReference>
<dbReference type="GO" id="GO:0070531">
    <property type="term" value="C:BRCA1-A complex"/>
    <property type="evidence" value="ECO:0007669"/>
    <property type="project" value="TreeGrafter"/>
</dbReference>
<dbReference type="EMBL" id="CAJOBD010003091">
    <property type="protein sequence ID" value="CAF3927837.1"/>
    <property type="molecule type" value="Genomic_DNA"/>
</dbReference>
<comment type="caution">
    <text evidence="5">The sequence shown here is derived from an EMBL/GenBank/DDBJ whole genome shotgun (WGS) entry which is preliminary data.</text>
</comment>
<evidence type="ECO:0000313" key="5">
    <source>
        <dbReference type="EMBL" id="CAF1421852.1"/>
    </source>
</evidence>